<proteinExistence type="predicted"/>
<dbReference type="Proteomes" id="UP000316726">
    <property type="component" value="Chromosome 6"/>
</dbReference>
<reference evidence="1 2" key="1">
    <citation type="submission" date="2018-07" db="EMBL/GenBank/DDBJ databases">
        <title>The complete nuclear genome of the prasinophyte Chloropicon primus (CCMP1205).</title>
        <authorList>
            <person name="Pombert J.-F."/>
            <person name="Otis C."/>
            <person name="Turmel M."/>
            <person name="Lemieux C."/>
        </authorList>
    </citation>
    <scope>NUCLEOTIDE SEQUENCE [LARGE SCALE GENOMIC DNA]</scope>
    <source>
        <strain evidence="1 2">CCMP1205</strain>
    </source>
</reference>
<dbReference type="OrthoDB" id="10267212at2759"/>
<keyword evidence="2" id="KW-1185">Reference proteome</keyword>
<evidence type="ECO:0000313" key="2">
    <source>
        <dbReference type="Proteomes" id="UP000316726"/>
    </source>
</evidence>
<organism evidence="1 2">
    <name type="scientific">Chloropicon primus</name>
    <dbReference type="NCBI Taxonomy" id="1764295"/>
    <lineage>
        <taxon>Eukaryota</taxon>
        <taxon>Viridiplantae</taxon>
        <taxon>Chlorophyta</taxon>
        <taxon>Chloropicophyceae</taxon>
        <taxon>Chloropicales</taxon>
        <taxon>Chloropicaceae</taxon>
        <taxon>Chloropicon</taxon>
    </lineage>
</organism>
<accession>A0A5B8MNL2</accession>
<gene>
    <name evidence="1" type="ORF">A3770_06p45870</name>
</gene>
<dbReference type="AlphaFoldDB" id="A0A5B8MNL2"/>
<dbReference type="InterPro" id="IPR016755">
    <property type="entry name" value="UCP019302"/>
</dbReference>
<evidence type="ECO:0000313" key="1">
    <source>
        <dbReference type="EMBL" id="QDZ22069.1"/>
    </source>
</evidence>
<dbReference type="EMBL" id="CP031039">
    <property type="protein sequence ID" value="QDZ22069.1"/>
    <property type="molecule type" value="Genomic_DNA"/>
</dbReference>
<name>A0A5B8MNL2_9CHLO</name>
<dbReference type="Pfam" id="PF10084">
    <property type="entry name" value="DUF2322"/>
    <property type="match status" value="1"/>
</dbReference>
<protein>
    <submittedName>
        <fullName evidence="1">Uncharacterized protein</fullName>
    </submittedName>
</protein>
<sequence>MSTSSGVRCPARGRQRSRHVARGLKENLSAIPEYAHVKKVALFNEREEIFHTIEAKPGKLASVRIYAEMSRKFGGAVDVEAAMWGLEVYDEFVAEAREVPSSHPNIDILLGVLEGEGPYKITVS</sequence>